<reference evidence="1" key="1">
    <citation type="submission" date="2015-07" db="EMBL/GenBank/DDBJ databases">
        <title>Adaptation to a free-living lifestyle via gene acquisitions in the diplomonad Trepomonas sp. PC1.</title>
        <authorList>
            <person name="Xu F."/>
            <person name="Jerlstrom-Hultqvist J."/>
            <person name="Kolisko M."/>
            <person name="Simpson A.G.B."/>
            <person name="Roger A.J."/>
            <person name="Svard S.G."/>
            <person name="Andersson J.O."/>
        </authorList>
    </citation>
    <scope>NUCLEOTIDE SEQUENCE</scope>
    <source>
        <strain evidence="1">PC1</strain>
    </source>
</reference>
<dbReference type="AlphaFoldDB" id="A0A146K2V7"/>
<name>A0A146K2V7_9EUKA</name>
<gene>
    <name evidence="1" type="ORF">TPC1_17205</name>
</gene>
<dbReference type="Gene3D" id="3.40.50.150">
    <property type="entry name" value="Vaccinia Virus protein VP39"/>
    <property type="match status" value="1"/>
</dbReference>
<sequence length="387" mass="46086">KNRTNKFIHYLKRLFDCFNQLIMNIMQFIHFIQMTENWLVFDESDNEQKPIPEEPKNVLFQKPVKAHEANPHCKQYVDANQKQPPEQQIDISKSDFRQLLADAPRLQYRRRSNERKSVRFDRYLSTLLYLIDFFSQTECRTVVCSRLFSFQNLYLVLLDLFPTMKFYVFEVFTKPAIQHDQVNYFNFALNDPKSELVLGKLDEKAFVFEPFVPAQQLNVDESNQLFRQQILLQKENFDLLKPKAALLNFQLPWTDEKIEFLPGKLMLPIYSMPTQSNIKLFWFQNENMDQKMKVYDCKQLEEQMFYFQNISRCTCYKNQFKSDFSAFKGFDECFDCVSCISILIQYLKSVGKDGLKEQLDMVVLYNKIVNSKPDEPGRQKWGGKRGK</sequence>
<accession>A0A146K2V7</accession>
<dbReference type="SUPFAM" id="SSF53335">
    <property type="entry name" value="S-adenosyl-L-methionine-dependent methyltransferases"/>
    <property type="match status" value="1"/>
</dbReference>
<dbReference type="InterPro" id="IPR029063">
    <property type="entry name" value="SAM-dependent_MTases_sf"/>
</dbReference>
<feature type="non-terminal residue" evidence="1">
    <location>
        <position position="1"/>
    </location>
</feature>
<evidence type="ECO:0000313" key="1">
    <source>
        <dbReference type="EMBL" id="JAP91240.1"/>
    </source>
</evidence>
<proteinExistence type="predicted"/>
<dbReference type="EMBL" id="GDID01005366">
    <property type="protein sequence ID" value="JAP91240.1"/>
    <property type="molecule type" value="Transcribed_RNA"/>
</dbReference>
<organism evidence="1">
    <name type="scientific">Trepomonas sp. PC1</name>
    <dbReference type="NCBI Taxonomy" id="1076344"/>
    <lineage>
        <taxon>Eukaryota</taxon>
        <taxon>Metamonada</taxon>
        <taxon>Diplomonadida</taxon>
        <taxon>Hexamitidae</taxon>
        <taxon>Hexamitinae</taxon>
        <taxon>Trepomonas</taxon>
    </lineage>
</organism>
<protein>
    <submittedName>
        <fullName evidence="1">Uncharacterized protein</fullName>
    </submittedName>
</protein>